<accession>A0A2P6V7P9</accession>
<reference evidence="14 15" key="1">
    <citation type="journal article" date="2018" name="Plant J.">
        <title>Genome sequences of Chlorella sorokiniana UTEX 1602 and Micractinium conductrix SAG 241.80: implications to maltose excretion by a green alga.</title>
        <authorList>
            <person name="Arriola M.B."/>
            <person name="Velmurugan N."/>
            <person name="Zhang Y."/>
            <person name="Plunkett M.H."/>
            <person name="Hondzo H."/>
            <person name="Barney B.M."/>
        </authorList>
    </citation>
    <scope>NUCLEOTIDE SEQUENCE [LARGE SCALE GENOMIC DNA]</scope>
    <source>
        <strain evidence="14 15">SAG 241.80</strain>
    </source>
</reference>
<comment type="function">
    <text evidence="10">Potassium transporter.</text>
</comment>
<dbReference type="STRING" id="554055.A0A2P6V7P9"/>
<feature type="transmembrane region" description="Helical" evidence="10">
    <location>
        <begin position="234"/>
        <end position="253"/>
    </location>
</feature>
<dbReference type="InterPro" id="IPR003855">
    <property type="entry name" value="K+_transporter"/>
</dbReference>
<evidence type="ECO:0000313" key="15">
    <source>
        <dbReference type="Proteomes" id="UP000239649"/>
    </source>
</evidence>
<dbReference type="Proteomes" id="UP000239649">
    <property type="component" value="Unassembled WGS sequence"/>
</dbReference>
<evidence type="ECO:0000256" key="10">
    <source>
        <dbReference type="RuleBase" id="RU321113"/>
    </source>
</evidence>
<feature type="compositionally biased region" description="Basic and acidic residues" evidence="11">
    <location>
        <begin position="1233"/>
        <end position="1243"/>
    </location>
</feature>
<keyword evidence="5 10" id="KW-0812">Transmembrane</keyword>
<dbReference type="InterPro" id="IPR053951">
    <property type="entry name" value="K_trans_N"/>
</dbReference>
<keyword evidence="9 10" id="KW-0472">Membrane</keyword>
<evidence type="ECO:0000256" key="4">
    <source>
        <dbReference type="ARBA" id="ARBA00022538"/>
    </source>
</evidence>
<feature type="transmembrane region" description="Helical" evidence="10">
    <location>
        <begin position="209"/>
        <end position="227"/>
    </location>
</feature>
<keyword evidence="4 10" id="KW-0633">Potassium transport</keyword>
<dbReference type="AlphaFoldDB" id="A0A2P6V7P9"/>
<evidence type="ECO:0000256" key="1">
    <source>
        <dbReference type="ARBA" id="ARBA00004141"/>
    </source>
</evidence>
<evidence type="ECO:0000256" key="11">
    <source>
        <dbReference type="SAM" id="MobiDB-lite"/>
    </source>
</evidence>
<feature type="transmembrane region" description="Helical" evidence="10">
    <location>
        <begin position="355"/>
        <end position="375"/>
    </location>
</feature>
<dbReference type="OrthoDB" id="504708at2759"/>
<feature type="domain" description="K+ potassium transporter integral membrane" evidence="12">
    <location>
        <begin position="40"/>
        <end position="532"/>
    </location>
</feature>
<feature type="transmembrane region" description="Helical" evidence="10">
    <location>
        <begin position="464"/>
        <end position="487"/>
    </location>
</feature>
<keyword evidence="7 10" id="KW-1133">Transmembrane helix</keyword>
<dbReference type="PANTHER" id="PTHR30540">
    <property type="entry name" value="OSMOTIC STRESS POTASSIUM TRANSPORTER"/>
    <property type="match status" value="1"/>
</dbReference>
<dbReference type="InterPro" id="IPR053952">
    <property type="entry name" value="K_trans_C"/>
</dbReference>
<feature type="region of interest" description="Disordered" evidence="11">
    <location>
        <begin position="1233"/>
        <end position="1262"/>
    </location>
</feature>
<evidence type="ECO:0000256" key="5">
    <source>
        <dbReference type="ARBA" id="ARBA00022692"/>
    </source>
</evidence>
<evidence type="ECO:0000256" key="9">
    <source>
        <dbReference type="ARBA" id="ARBA00023136"/>
    </source>
</evidence>
<sequence>MAARATVSSLWANDIDLEEKIKAEDHQRCGVRGWPLMFLTFSTLGIVYGDIGTSPLYTYAAVFPDGAPDDANQVYGVCSTIFWTITSIVLIKYIIFTLSADDNGEGGIFALYALICRAVNIRSNNRVHEADLSLLQYKNPLLPEKPGRLHVSSCIRSAFQHSHILQGILLVVVLLAATMIISDGVLTPAISVVSAAQGIQFNTDISNDAVVGIAIAIVFLLFAVQSFGTERVSFLFSPVVLLWFVANAAINLYNMSEYGWGVWRALSPSYMYYFWKGQSNLAWHQLSNIMLAVTGGEALYADLGHFNANSIRLSFIFVVYPSLTITYLGQAAMIVNDPRKSSTAFWSAIPAGSGLQWPMVVLAVSASIIASQALISGSFSIVNQAIAMGAFPRLSVKHTSSRIKGQVYIPEVNWFLMGGTLIVVGVFQTGTGIANAYGLAVITVMLVDTTLLTIVMITAWRCNILLAGTFWLVFTFITASFFSASVLKVPKGAWFSLVLSGILATVTYVWHYGQSKKMAYVKSNRKLIRDMFEEVGPAATESTKSPSNGSTPDATTYNDDSCSVQRSPNQLCLSKTKRPVARVPGIGIYFNELLLGVPPALERFMSLAGSLPKVVVFITVRNIPVPTVLPAERLLLRRLRFEGFFHVVARYGYMESIDMTAAFVETVIQELHEYLDPSIFDLATEATSNMAQENSGAAHDLEAGLQLDQASWDGGEGPSHGLVVQVDASESLSNATGRKLKDSLAVQLVSLSSDSLPLRPDGSLARGSIQRAVHTTAATGPERRSGSLTAAVVLDHEALDHDVKEGPAPAPWVQMPSMVRRVQTRLRNQRFAQLDPVSLARASTRSETLLTTVPAPEDTEVARRQLFRLASMTPGFTSPSGDDEKGRYLVERQTLLMAKKEGVAYIVGQPNLRAKPGSNWVQKLVLETGYGTLAANSRRATDFYKVPREDLMTAPPRGLRVDRAKRLPVDALCEAVAARQAKRCHIAIDGDQHQQQQQAQPPLIPLQLQLQLQLPLPRTLLGPAHGLVALLVGSGGTPAAAADRLEAAILENGDFYCNGCKVKCCLACTIDGAHLGETAAYCPLCAEHWPAHQRTDYLLESAADRQAVAGLLRLPVPEWEPPSIVDMRPRVECGWDIFGCGSSPDLERVARWLRDLEPSARLGCSVEELGADNERDLPFGCLEQGDLTQLARELGAGYVKFNPLTAVPGSDLAFALSLMRPLFEHVAGDASERLGEQTEKGDATHGPAGSMDVHHTVGYAGG</sequence>
<dbReference type="Pfam" id="PF02705">
    <property type="entry name" value="K_trans"/>
    <property type="match status" value="1"/>
</dbReference>
<feature type="transmembrane region" description="Helical" evidence="10">
    <location>
        <begin position="493"/>
        <end position="513"/>
    </location>
</feature>
<evidence type="ECO:0000256" key="7">
    <source>
        <dbReference type="ARBA" id="ARBA00022989"/>
    </source>
</evidence>
<feature type="region of interest" description="Disordered" evidence="11">
    <location>
        <begin position="538"/>
        <end position="562"/>
    </location>
</feature>
<dbReference type="EMBL" id="LHPF02000022">
    <property type="protein sequence ID" value="PSC70115.1"/>
    <property type="molecule type" value="Genomic_DNA"/>
</dbReference>
<evidence type="ECO:0000259" key="12">
    <source>
        <dbReference type="Pfam" id="PF02705"/>
    </source>
</evidence>
<feature type="transmembrane region" description="Helical" evidence="10">
    <location>
        <begin position="281"/>
        <end position="301"/>
    </location>
</feature>
<comment type="caution">
    <text evidence="14">The sequence shown here is derived from an EMBL/GenBank/DDBJ whole genome shotgun (WGS) entry which is preliminary data.</text>
</comment>
<evidence type="ECO:0000259" key="13">
    <source>
        <dbReference type="Pfam" id="PF22776"/>
    </source>
</evidence>
<dbReference type="PANTHER" id="PTHR30540:SF83">
    <property type="entry name" value="K+ POTASSIUM TRANSPORTER"/>
    <property type="match status" value="1"/>
</dbReference>
<feature type="transmembrane region" description="Helical" evidence="10">
    <location>
        <begin position="74"/>
        <end position="95"/>
    </location>
</feature>
<feature type="transmembrane region" description="Helical" evidence="10">
    <location>
        <begin position="313"/>
        <end position="335"/>
    </location>
</feature>
<evidence type="ECO:0000256" key="6">
    <source>
        <dbReference type="ARBA" id="ARBA00022958"/>
    </source>
</evidence>
<keyword evidence="15" id="KW-1185">Reference proteome</keyword>
<dbReference type="Pfam" id="PF22776">
    <property type="entry name" value="K_trans_C"/>
    <property type="match status" value="1"/>
</dbReference>
<dbReference type="GO" id="GO:0015079">
    <property type="term" value="F:potassium ion transmembrane transporter activity"/>
    <property type="evidence" value="ECO:0007669"/>
    <property type="project" value="UniProtKB-UniRule"/>
</dbReference>
<evidence type="ECO:0000256" key="8">
    <source>
        <dbReference type="ARBA" id="ARBA00023065"/>
    </source>
</evidence>
<dbReference type="NCBIfam" id="TIGR00794">
    <property type="entry name" value="kup"/>
    <property type="match status" value="1"/>
</dbReference>
<proteinExistence type="inferred from homology"/>
<feature type="compositionally biased region" description="Polar residues" evidence="11">
    <location>
        <begin position="540"/>
        <end position="562"/>
    </location>
</feature>
<protein>
    <recommendedName>
        <fullName evidence="10">Potassium transporter</fullName>
    </recommendedName>
</protein>
<keyword evidence="3" id="KW-0813">Transport</keyword>
<feature type="domain" description="K+ potassium transporter C-terminal" evidence="13">
    <location>
        <begin position="584"/>
        <end position="671"/>
    </location>
</feature>
<gene>
    <name evidence="14" type="ORF">C2E20_6500</name>
</gene>
<feature type="transmembrane region" description="Helical" evidence="10">
    <location>
        <begin position="436"/>
        <end position="457"/>
    </location>
</feature>
<keyword evidence="6 10" id="KW-0630">Potassium</keyword>
<comment type="subcellular location">
    <subcellularLocation>
        <location evidence="1 10">Membrane</location>
        <topology evidence="1 10">Multi-pass membrane protein</topology>
    </subcellularLocation>
</comment>
<feature type="transmembrane region" description="Helical" evidence="10">
    <location>
        <begin position="36"/>
        <end position="62"/>
    </location>
</feature>
<comment type="similarity">
    <text evidence="2 10">Belongs to the HAK/KUP transporter (TC 2.A.72.3) family.</text>
</comment>
<evidence type="ECO:0000256" key="2">
    <source>
        <dbReference type="ARBA" id="ARBA00008440"/>
    </source>
</evidence>
<feature type="transmembrane region" description="Helical" evidence="10">
    <location>
        <begin position="168"/>
        <end position="189"/>
    </location>
</feature>
<organism evidence="14 15">
    <name type="scientific">Micractinium conductrix</name>
    <dbReference type="NCBI Taxonomy" id="554055"/>
    <lineage>
        <taxon>Eukaryota</taxon>
        <taxon>Viridiplantae</taxon>
        <taxon>Chlorophyta</taxon>
        <taxon>core chlorophytes</taxon>
        <taxon>Trebouxiophyceae</taxon>
        <taxon>Chlorellales</taxon>
        <taxon>Chlorellaceae</taxon>
        <taxon>Chlorella clade</taxon>
        <taxon>Micractinium</taxon>
    </lineage>
</organism>
<evidence type="ECO:0000256" key="3">
    <source>
        <dbReference type="ARBA" id="ARBA00022448"/>
    </source>
</evidence>
<name>A0A2P6V7P9_9CHLO</name>
<keyword evidence="8 10" id="KW-0406">Ion transport</keyword>
<feature type="transmembrane region" description="Helical" evidence="10">
    <location>
        <begin position="412"/>
        <end position="430"/>
    </location>
</feature>
<evidence type="ECO:0000313" key="14">
    <source>
        <dbReference type="EMBL" id="PSC70115.1"/>
    </source>
</evidence>
<dbReference type="GO" id="GO:0016020">
    <property type="term" value="C:membrane"/>
    <property type="evidence" value="ECO:0007669"/>
    <property type="project" value="UniProtKB-SubCell"/>
</dbReference>